<dbReference type="EMBL" id="JAMKFB020000259">
    <property type="protein sequence ID" value="KAL0151003.1"/>
    <property type="molecule type" value="Genomic_DNA"/>
</dbReference>
<reference evidence="1 2" key="1">
    <citation type="submission" date="2024-05" db="EMBL/GenBank/DDBJ databases">
        <title>Genome sequencing and assembly of Indian major carp, Cirrhinus mrigala (Hamilton, 1822).</title>
        <authorList>
            <person name="Mohindra V."/>
            <person name="Chowdhury L.M."/>
            <person name="Lal K."/>
            <person name="Jena J.K."/>
        </authorList>
    </citation>
    <scope>NUCLEOTIDE SEQUENCE [LARGE SCALE GENOMIC DNA]</scope>
    <source>
        <strain evidence="1">CM1030</strain>
        <tissue evidence="1">Blood</tissue>
    </source>
</reference>
<comment type="caution">
    <text evidence="1">The sequence shown here is derived from an EMBL/GenBank/DDBJ whole genome shotgun (WGS) entry which is preliminary data.</text>
</comment>
<proteinExistence type="predicted"/>
<dbReference type="AlphaFoldDB" id="A0ABD0MPG0"/>
<keyword evidence="2" id="KW-1185">Reference proteome</keyword>
<protein>
    <submittedName>
        <fullName evidence="1">Uncharacterized protein</fullName>
    </submittedName>
</protein>
<sequence length="81" mass="9400">TVPFFGECTRRPKATFKDLQGFMAGSAQFVQCNKAGLYGRVAQKKPFLKKCYTQSRLRYAKTHLEESDTFRQKVLWSDETK</sequence>
<gene>
    <name evidence="1" type="ORF">M9458_053692</name>
</gene>
<feature type="non-terminal residue" evidence="1">
    <location>
        <position position="1"/>
    </location>
</feature>
<evidence type="ECO:0000313" key="1">
    <source>
        <dbReference type="EMBL" id="KAL0151003.1"/>
    </source>
</evidence>
<name>A0ABD0MPG0_CIRMR</name>
<evidence type="ECO:0000313" key="2">
    <source>
        <dbReference type="Proteomes" id="UP001529510"/>
    </source>
</evidence>
<accession>A0ABD0MPG0</accession>
<dbReference type="Proteomes" id="UP001529510">
    <property type="component" value="Unassembled WGS sequence"/>
</dbReference>
<feature type="non-terminal residue" evidence="1">
    <location>
        <position position="81"/>
    </location>
</feature>
<organism evidence="1 2">
    <name type="scientific">Cirrhinus mrigala</name>
    <name type="common">Mrigala</name>
    <dbReference type="NCBI Taxonomy" id="683832"/>
    <lineage>
        <taxon>Eukaryota</taxon>
        <taxon>Metazoa</taxon>
        <taxon>Chordata</taxon>
        <taxon>Craniata</taxon>
        <taxon>Vertebrata</taxon>
        <taxon>Euteleostomi</taxon>
        <taxon>Actinopterygii</taxon>
        <taxon>Neopterygii</taxon>
        <taxon>Teleostei</taxon>
        <taxon>Ostariophysi</taxon>
        <taxon>Cypriniformes</taxon>
        <taxon>Cyprinidae</taxon>
        <taxon>Labeoninae</taxon>
        <taxon>Labeonini</taxon>
        <taxon>Cirrhinus</taxon>
    </lineage>
</organism>
<dbReference type="InterPro" id="IPR036397">
    <property type="entry name" value="RNaseH_sf"/>
</dbReference>
<dbReference type="Gene3D" id="3.30.420.10">
    <property type="entry name" value="Ribonuclease H-like superfamily/Ribonuclease H"/>
    <property type="match status" value="1"/>
</dbReference>